<accession>A0A0K2UQ37</accession>
<dbReference type="EMBL" id="HACA01023003">
    <property type="protein sequence ID" value="CDW40364.1"/>
    <property type="molecule type" value="Transcribed_RNA"/>
</dbReference>
<reference evidence="1" key="1">
    <citation type="submission" date="2014-05" db="EMBL/GenBank/DDBJ databases">
        <authorList>
            <person name="Chronopoulou M."/>
        </authorList>
    </citation>
    <scope>NUCLEOTIDE SEQUENCE</scope>
    <source>
        <tissue evidence="1">Whole organism</tissue>
    </source>
</reference>
<protein>
    <submittedName>
        <fullName evidence="1">Uncharacterized protein</fullName>
    </submittedName>
</protein>
<evidence type="ECO:0000313" key="1">
    <source>
        <dbReference type="EMBL" id="CDW40364.1"/>
    </source>
</evidence>
<proteinExistence type="predicted"/>
<name>A0A0K2UQ37_LEPSM</name>
<dbReference type="AlphaFoldDB" id="A0A0K2UQ37"/>
<organism evidence="1">
    <name type="scientific">Lepeophtheirus salmonis</name>
    <name type="common">Salmon louse</name>
    <name type="synonym">Caligus salmonis</name>
    <dbReference type="NCBI Taxonomy" id="72036"/>
    <lineage>
        <taxon>Eukaryota</taxon>
        <taxon>Metazoa</taxon>
        <taxon>Ecdysozoa</taxon>
        <taxon>Arthropoda</taxon>
        <taxon>Crustacea</taxon>
        <taxon>Multicrustacea</taxon>
        <taxon>Hexanauplia</taxon>
        <taxon>Copepoda</taxon>
        <taxon>Siphonostomatoida</taxon>
        <taxon>Caligidae</taxon>
        <taxon>Lepeophtheirus</taxon>
    </lineage>
</organism>
<sequence length="26" mass="2844">MSGNFISQGNLRSSPYSIINKEGKIC</sequence>